<feature type="domain" description="Restriction endonuclease type IV Mrr" evidence="1">
    <location>
        <begin position="181"/>
        <end position="284"/>
    </location>
</feature>
<dbReference type="SUPFAM" id="SSF52980">
    <property type="entry name" value="Restriction endonuclease-like"/>
    <property type="match status" value="1"/>
</dbReference>
<dbReference type="InterPro" id="IPR011856">
    <property type="entry name" value="tRNA_endonuc-like_dom_sf"/>
</dbReference>
<dbReference type="EMBL" id="JAUSYA010000001">
    <property type="protein sequence ID" value="MDQ0684432.1"/>
    <property type="molecule type" value="Genomic_DNA"/>
</dbReference>
<dbReference type="Gene3D" id="3.40.1350.10">
    <property type="match status" value="1"/>
</dbReference>
<name>A0ABU0Q1B2_STRAH</name>
<reference evidence="2 3" key="1">
    <citation type="submission" date="2023-07" db="EMBL/GenBank/DDBJ databases">
        <title>Comparative genomics of wheat-associated soil bacteria to identify genetic determinants of phenazine resistance.</title>
        <authorList>
            <person name="Mouncey N."/>
        </authorList>
    </citation>
    <scope>NUCLEOTIDE SEQUENCE [LARGE SCALE GENOMIC DNA]</scope>
    <source>
        <strain evidence="2 3">W4I19-2</strain>
    </source>
</reference>
<evidence type="ECO:0000313" key="2">
    <source>
        <dbReference type="EMBL" id="MDQ0684432.1"/>
    </source>
</evidence>
<accession>A0ABU0Q1B2</accession>
<protein>
    <recommendedName>
        <fullName evidence="1">Restriction endonuclease type IV Mrr domain-containing protein</fullName>
    </recommendedName>
</protein>
<proteinExistence type="predicted"/>
<evidence type="ECO:0000259" key="1">
    <source>
        <dbReference type="Pfam" id="PF04471"/>
    </source>
</evidence>
<comment type="caution">
    <text evidence="2">The sequence shown here is derived from an EMBL/GenBank/DDBJ whole genome shotgun (WGS) entry which is preliminary data.</text>
</comment>
<dbReference type="Pfam" id="PF04471">
    <property type="entry name" value="Mrr_cat"/>
    <property type="match status" value="1"/>
</dbReference>
<evidence type="ECO:0000313" key="3">
    <source>
        <dbReference type="Proteomes" id="UP001243364"/>
    </source>
</evidence>
<dbReference type="InterPro" id="IPR007560">
    <property type="entry name" value="Restrct_endonuc_IV_Mrr"/>
</dbReference>
<sequence>MRKEEGDGAAAQHRSKAIRPAAYTALVEALTTIYWNKDPFELYVRAMLKDHSELLAQLSFQSSTKREVSGQLVNLQQANEARYLDLTVALMLDIADLETFPNLMSQQDGDEKVAKATAAVAELRRWTAKQREVIAEHEAHAVAIAESAKQAQDGRACAQAHEELKQRFIVMHSATNPQQRGRDFEGFINELFALYDLEPRAAYSLDHEQIDGAFSLDTDHYVLEAKWWKEAIGRRGLDVFKSNIERKGKNTLGLYISMSNFTSDALAVYSLSTPFITMDGGDFMAVLDQRIRLDELMRRKKRHASETGHCFLPVSKIFSEPD</sequence>
<organism evidence="2 3">
    <name type="scientific">Streptomyces achromogenes</name>
    <dbReference type="NCBI Taxonomy" id="67255"/>
    <lineage>
        <taxon>Bacteria</taxon>
        <taxon>Bacillati</taxon>
        <taxon>Actinomycetota</taxon>
        <taxon>Actinomycetes</taxon>
        <taxon>Kitasatosporales</taxon>
        <taxon>Streptomycetaceae</taxon>
        <taxon>Streptomyces</taxon>
    </lineage>
</organism>
<dbReference type="InterPro" id="IPR011335">
    <property type="entry name" value="Restrct_endonuc-II-like"/>
</dbReference>
<dbReference type="RefSeq" id="WP_307043746.1">
    <property type="nucleotide sequence ID" value="NZ_JAUSYA010000001.1"/>
</dbReference>
<gene>
    <name evidence="2" type="ORF">QFZ56_003395</name>
</gene>
<keyword evidence="3" id="KW-1185">Reference proteome</keyword>
<dbReference type="Proteomes" id="UP001243364">
    <property type="component" value="Unassembled WGS sequence"/>
</dbReference>